<keyword evidence="9" id="KW-1185">Reference proteome</keyword>
<dbReference type="InterPro" id="IPR037163">
    <property type="entry name" value="Spermidine_synt_N_sf"/>
</dbReference>
<dbReference type="PANTHER" id="PTHR11558:SF11">
    <property type="entry name" value="SPERMIDINE SYNTHASE"/>
    <property type="match status" value="1"/>
</dbReference>
<dbReference type="Gene3D" id="3.40.50.150">
    <property type="entry name" value="Vaccinia Virus protein VP39"/>
    <property type="match status" value="1"/>
</dbReference>
<evidence type="ECO:0000256" key="3">
    <source>
        <dbReference type="ARBA" id="ARBA00023066"/>
    </source>
</evidence>
<dbReference type="Gene3D" id="2.30.140.10">
    <property type="entry name" value="Spermidine synthase, tetramerisation domain"/>
    <property type="match status" value="1"/>
</dbReference>
<evidence type="ECO:0000256" key="1">
    <source>
        <dbReference type="ARBA" id="ARBA00007867"/>
    </source>
</evidence>
<accession>I3YEC1</accession>
<dbReference type="NCBIfam" id="TIGR00417">
    <property type="entry name" value="speE"/>
    <property type="match status" value="1"/>
</dbReference>
<dbReference type="NCBIfam" id="NF002010">
    <property type="entry name" value="PRK00811.1"/>
    <property type="match status" value="1"/>
</dbReference>
<comment type="catalytic activity">
    <reaction evidence="5">
        <text>S-adenosyl 3-(methylsulfanyl)propylamine + putrescine = S-methyl-5'-thioadenosine + spermidine + H(+)</text>
        <dbReference type="Rhea" id="RHEA:12721"/>
        <dbReference type="ChEBI" id="CHEBI:15378"/>
        <dbReference type="ChEBI" id="CHEBI:17509"/>
        <dbReference type="ChEBI" id="CHEBI:57443"/>
        <dbReference type="ChEBI" id="CHEBI:57834"/>
        <dbReference type="ChEBI" id="CHEBI:326268"/>
        <dbReference type="EC" id="2.5.1.16"/>
    </reaction>
</comment>
<evidence type="ECO:0000256" key="4">
    <source>
        <dbReference type="ARBA" id="ARBA00023115"/>
    </source>
</evidence>
<evidence type="ECO:0000256" key="5">
    <source>
        <dbReference type="HAMAP-Rule" id="MF_00198"/>
    </source>
</evidence>
<organism evidence="8 9">
    <name type="scientific">Thiocystis violascens (strain ATCC 17096 / DSM 198 / 6111)</name>
    <name type="common">Chromatium violascens</name>
    <dbReference type="NCBI Taxonomy" id="765911"/>
    <lineage>
        <taxon>Bacteria</taxon>
        <taxon>Pseudomonadati</taxon>
        <taxon>Pseudomonadota</taxon>
        <taxon>Gammaproteobacteria</taxon>
        <taxon>Chromatiales</taxon>
        <taxon>Chromatiaceae</taxon>
        <taxon>Thiocystis</taxon>
    </lineage>
</organism>
<evidence type="ECO:0000313" key="9">
    <source>
        <dbReference type="Proteomes" id="UP000006062"/>
    </source>
</evidence>
<evidence type="ECO:0000256" key="2">
    <source>
        <dbReference type="ARBA" id="ARBA00022679"/>
    </source>
</evidence>
<dbReference type="CDD" id="cd02440">
    <property type="entry name" value="AdoMet_MTases"/>
    <property type="match status" value="1"/>
</dbReference>
<dbReference type="KEGG" id="tvi:Thivi_3471"/>
<name>I3YEC1_THIV6</name>
<evidence type="ECO:0000313" key="8">
    <source>
        <dbReference type="EMBL" id="AFL75339.1"/>
    </source>
</evidence>
<dbReference type="EMBL" id="CP003154">
    <property type="protein sequence ID" value="AFL75339.1"/>
    <property type="molecule type" value="Genomic_DNA"/>
</dbReference>
<protein>
    <recommendedName>
        <fullName evidence="5">Polyamine aminopropyltransferase</fullName>
    </recommendedName>
    <alternativeName>
        <fullName evidence="5">Putrescine aminopropyltransferase</fullName>
        <shortName evidence="5">PAPT</shortName>
    </alternativeName>
    <alternativeName>
        <fullName evidence="5">Spermidine synthase</fullName>
        <shortName evidence="5">SPDS</shortName>
        <shortName evidence="5">SPDSY</shortName>
        <ecNumber evidence="5">2.5.1.16</ecNumber>
    </alternativeName>
</protein>
<feature type="active site" description="Proton acceptor" evidence="5 6">
    <location>
        <position position="160"/>
    </location>
</feature>
<dbReference type="GO" id="GO:0004766">
    <property type="term" value="F:spermidine synthase activity"/>
    <property type="evidence" value="ECO:0007669"/>
    <property type="project" value="UniProtKB-UniRule"/>
</dbReference>
<dbReference type="Proteomes" id="UP000006062">
    <property type="component" value="Chromosome"/>
</dbReference>
<comment type="similarity">
    <text evidence="1 5">Belongs to the spermidine/spermine synthase family.</text>
</comment>
<comment type="pathway">
    <text evidence="5">Amine and polyamine biosynthesis; spermidine biosynthesis; spermidine from putrescine: step 1/1.</text>
</comment>
<dbReference type="eggNOG" id="COG0421">
    <property type="taxonomic scope" value="Bacteria"/>
</dbReference>
<dbReference type="UniPathway" id="UPA00248">
    <property type="reaction ID" value="UER00314"/>
</dbReference>
<reference evidence="8 9" key="1">
    <citation type="submission" date="2012-06" db="EMBL/GenBank/DDBJ databases">
        <title>Complete sequence of Thiocystis violascens DSM 198.</title>
        <authorList>
            <consortium name="US DOE Joint Genome Institute"/>
            <person name="Lucas S."/>
            <person name="Han J."/>
            <person name="Lapidus A."/>
            <person name="Cheng J.-F."/>
            <person name="Goodwin L."/>
            <person name="Pitluck S."/>
            <person name="Peters L."/>
            <person name="Ovchinnikova G."/>
            <person name="Teshima H."/>
            <person name="Detter J.C."/>
            <person name="Han C."/>
            <person name="Tapia R."/>
            <person name="Land M."/>
            <person name="Hauser L."/>
            <person name="Kyrpides N."/>
            <person name="Ivanova N."/>
            <person name="Pagani I."/>
            <person name="Vogl K."/>
            <person name="Liu Z."/>
            <person name="Frigaard N.-U."/>
            <person name="Bryant D."/>
            <person name="Woyke T."/>
        </authorList>
    </citation>
    <scope>NUCLEOTIDE SEQUENCE [LARGE SCALE GENOMIC DNA]</scope>
    <source>
        <strain evidence="9">ATCC 17096 / DSM 198 / 6111</strain>
    </source>
</reference>
<dbReference type="RefSeq" id="WP_014779742.1">
    <property type="nucleotide sequence ID" value="NC_018012.1"/>
</dbReference>
<keyword evidence="4 5" id="KW-0620">Polyamine biosynthesis</keyword>
<feature type="binding site" evidence="5">
    <location>
        <position position="90"/>
    </location>
    <ligand>
        <name>spermidine</name>
        <dbReference type="ChEBI" id="CHEBI:57834"/>
    </ligand>
</feature>
<dbReference type="Pfam" id="PF01564">
    <property type="entry name" value="Spermine_synth"/>
    <property type="match status" value="1"/>
</dbReference>
<dbReference type="HAMAP" id="MF_00198">
    <property type="entry name" value="Spermidine_synth"/>
    <property type="match status" value="1"/>
</dbReference>
<feature type="binding site" evidence="5">
    <location>
        <position position="167"/>
    </location>
    <ligand>
        <name>S-methyl-5'-thioadenosine</name>
        <dbReference type="ChEBI" id="CHEBI:17509"/>
    </ligand>
</feature>
<dbReference type="InterPro" id="IPR030374">
    <property type="entry name" value="PABS"/>
</dbReference>
<dbReference type="STRING" id="765911.Thivi_3471"/>
<dbReference type="Pfam" id="PF17284">
    <property type="entry name" value="Spermine_synt_N"/>
    <property type="match status" value="1"/>
</dbReference>
<sequence length="290" mass="32240">MLDPTHWFSEVAADDGSAFSLKIREKLHEEQTPFQFIEIYATEGFGNLMVIDGCTMLSSRDNFLYHEMMSHPALFTHPAPRRVCIIGGGDCGTLREVLKHPGVESAVQIDIDEGVTRLAERYFPELTAANHDPRAQLLFEDGIRWIREAPTGSLDLIIVDSTDPVGPALGLFSQDFYAECLRALDTHGILVQQSESPLYHLRILQEMHGAMRAAGFADTQTLSFPQPIYPSGWWSATLAGKAVTLADFRVADAECKPFETEYYNAGIHRAALAQPEFVRRGLAAIAETRD</sequence>
<dbReference type="SUPFAM" id="SSF53335">
    <property type="entry name" value="S-adenosyl-L-methionine-dependent methyltransferases"/>
    <property type="match status" value="1"/>
</dbReference>
<feature type="binding site" evidence="5">
    <location>
        <position position="110"/>
    </location>
    <ligand>
        <name>S-methyl-5'-thioadenosine</name>
        <dbReference type="ChEBI" id="CHEBI:17509"/>
    </ligand>
</feature>
<dbReference type="GO" id="GO:0008295">
    <property type="term" value="P:spermidine biosynthetic process"/>
    <property type="evidence" value="ECO:0007669"/>
    <property type="project" value="UniProtKB-UniRule"/>
</dbReference>
<comment type="function">
    <text evidence="5">Catalyzes the irreversible transfer of a propylamine group from the amino donor S-adenosylmethioninamine (decarboxy-AdoMet) to putrescine (1,4-diaminobutane) to yield spermidine.</text>
</comment>
<feature type="binding site" evidence="5">
    <location>
        <begin position="160"/>
        <end position="163"/>
    </location>
    <ligand>
        <name>spermidine</name>
        <dbReference type="ChEBI" id="CHEBI:57834"/>
    </ligand>
</feature>
<dbReference type="OrthoDB" id="9793120at2"/>
<dbReference type="GO" id="GO:0005829">
    <property type="term" value="C:cytosol"/>
    <property type="evidence" value="ECO:0007669"/>
    <property type="project" value="TreeGrafter"/>
</dbReference>
<feature type="binding site" evidence="5">
    <location>
        <begin position="141"/>
        <end position="142"/>
    </location>
    <ligand>
        <name>S-methyl-5'-thioadenosine</name>
        <dbReference type="ChEBI" id="CHEBI:17509"/>
    </ligand>
</feature>
<dbReference type="AlphaFoldDB" id="I3YEC1"/>
<evidence type="ECO:0000256" key="6">
    <source>
        <dbReference type="PROSITE-ProRule" id="PRU00354"/>
    </source>
</evidence>
<gene>
    <name evidence="5" type="primary">speE</name>
    <name evidence="8" type="ordered locus">Thivi_3471</name>
</gene>
<proteinExistence type="inferred from homology"/>
<dbReference type="InterPro" id="IPR001045">
    <property type="entry name" value="Spermi_synthase"/>
</dbReference>
<dbReference type="EC" id="2.5.1.16" evidence="5"/>
<dbReference type="InterPro" id="IPR035246">
    <property type="entry name" value="Spermidine_synt_N"/>
</dbReference>
<comment type="subunit">
    <text evidence="5">Homodimer or homotetramer.</text>
</comment>
<dbReference type="PANTHER" id="PTHR11558">
    <property type="entry name" value="SPERMIDINE/SPERMINE SYNTHASE"/>
    <property type="match status" value="1"/>
</dbReference>
<feature type="binding site" evidence="5">
    <location>
        <position position="35"/>
    </location>
    <ligand>
        <name>S-methyl-5'-thioadenosine</name>
        <dbReference type="ChEBI" id="CHEBI:17509"/>
    </ligand>
</feature>
<keyword evidence="2 5" id="KW-0808">Transferase</keyword>
<dbReference type="InterPro" id="IPR029063">
    <property type="entry name" value="SAM-dependent_MTases_sf"/>
</dbReference>
<dbReference type="PROSITE" id="PS51006">
    <property type="entry name" value="PABS_2"/>
    <property type="match status" value="1"/>
</dbReference>
<feature type="binding site" evidence="5">
    <location>
        <position position="66"/>
    </location>
    <ligand>
        <name>spermidine</name>
        <dbReference type="ChEBI" id="CHEBI:57834"/>
    </ligand>
</feature>
<evidence type="ECO:0000259" key="7">
    <source>
        <dbReference type="PROSITE" id="PS51006"/>
    </source>
</evidence>
<keyword evidence="3 5" id="KW-0745">Spermidine biosynthesis</keyword>
<dbReference type="HOGENOM" id="CLU_048199_0_0_6"/>
<feature type="domain" description="PABS" evidence="7">
    <location>
        <begin position="5"/>
        <end position="241"/>
    </location>
</feature>